<dbReference type="InterPro" id="IPR002123">
    <property type="entry name" value="Plipid/glycerol_acylTrfase"/>
</dbReference>
<dbReference type="PANTHER" id="PTHR10983">
    <property type="entry name" value="1-ACYLGLYCEROL-3-PHOSPHATE ACYLTRANSFERASE-RELATED"/>
    <property type="match status" value="1"/>
</dbReference>
<accession>A0ABQ7I109</accession>
<feature type="domain" description="Phospholipid/glycerol acyltransferase" evidence="2">
    <location>
        <begin position="84"/>
        <end position="211"/>
    </location>
</feature>
<feature type="transmembrane region" description="Helical" evidence="1">
    <location>
        <begin position="7"/>
        <end position="32"/>
    </location>
</feature>
<keyword evidence="4" id="KW-1185">Reference proteome</keyword>
<evidence type="ECO:0000256" key="1">
    <source>
        <dbReference type="SAM" id="Phobius"/>
    </source>
</evidence>
<comment type="caution">
    <text evidence="3">The sequence shown here is derived from an EMBL/GenBank/DDBJ whole genome shotgun (WGS) entry which is preliminary data.</text>
</comment>
<evidence type="ECO:0000313" key="4">
    <source>
        <dbReference type="Proteomes" id="UP001516464"/>
    </source>
</evidence>
<dbReference type="SMART" id="SM00563">
    <property type="entry name" value="PlsC"/>
    <property type="match status" value="1"/>
</dbReference>
<dbReference type="EMBL" id="SBIQ01000028">
    <property type="protein sequence ID" value="KAF7684127.1"/>
    <property type="molecule type" value="Genomic_DNA"/>
</dbReference>
<feature type="transmembrane region" description="Helical" evidence="1">
    <location>
        <begin position="322"/>
        <end position="348"/>
    </location>
</feature>
<evidence type="ECO:0000313" key="3">
    <source>
        <dbReference type="EMBL" id="KAF7684127.1"/>
    </source>
</evidence>
<reference evidence="3 4" key="1">
    <citation type="submission" date="2019-01" db="EMBL/GenBank/DDBJ databases">
        <title>Genomes sequencing and comparative genomics of infectious freshwater microsporidia, Cucumispora dikerogammari and Thelohania contejeani.</title>
        <authorList>
            <person name="Cormier A."/>
            <person name="Giraud I."/>
            <person name="Wattier R."/>
            <person name="Teixeira M."/>
            <person name="Grandjean F."/>
            <person name="Rigaud T."/>
            <person name="Cordaux R."/>
        </authorList>
    </citation>
    <scope>NUCLEOTIDE SEQUENCE [LARGE SCALE GENOMIC DNA]</scope>
    <source>
        <strain evidence="3">T1</strain>
        <tissue evidence="3">Spores</tissue>
    </source>
</reference>
<evidence type="ECO:0000259" key="2">
    <source>
        <dbReference type="SMART" id="SM00563"/>
    </source>
</evidence>
<dbReference type="SUPFAM" id="SSF69593">
    <property type="entry name" value="Glycerol-3-phosphate (1)-acyltransferase"/>
    <property type="match status" value="1"/>
</dbReference>
<dbReference type="CDD" id="cd07990">
    <property type="entry name" value="LPLAT_LCLAT1-like"/>
    <property type="match status" value="1"/>
</dbReference>
<feature type="transmembrane region" description="Helical" evidence="1">
    <location>
        <begin position="52"/>
        <end position="74"/>
    </location>
</feature>
<gene>
    <name evidence="3" type="ORF">TCON_0687</name>
</gene>
<keyword evidence="1" id="KW-1133">Transmembrane helix</keyword>
<proteinExistence type="predicted"/>
<keyword evidence="1" id="KW-0472">Membrane</keyword>
<dbReference type="Pfam" id="PF01553">
    <property type="entry name" value="Acyltransferase"/>
    <property type="match status" value="1"/>
</dbReference>
<dbReference type="Proteomes" id="UP001516464">
    <property type="component" value="Unassembled WGS sequence"/>
</dbReference>
<keyword evidence="1" id="KW-0812">Transmembrane</keyword>
<organism evidence="3 4">
    <name type="scientific">Astathelohania contejeani</name>
    <dbReference type="NCBI Taxonomy" id="164912"/>
    <lineage>
        <taxon>Eukaryota</taxon>
        <taxon>Fungi</taxon>
        <taxon>Fungi incertae sedis</taxon>
        <taxon>Microsporidia</taxon>
        <taxon>Astathelohaniidae</taxon>
        <taxon>Astathelohania</taxon>
    </lineage>
</organism>
<dbReference type="PANTHER" id="PTHR10983:SF16">
    <property type="entry name" value="LYSOCARDIOLIPIN ACYLTRANSFERASE 1"/>
    <property type="match status" value="1"/>
</dbReference>
<name>A0ABQ7I109_9MICR</name>
<sequence>MIKVVLNILIFIFFIVFYILYSIIGLGTLIVLRTLLVWNKNIETKLTKFVKIHWLDATMAFLGFYFPKPIFIGYDTKILNKKKTIIISNHQTNYDWLFIITVLHSLGKYEDIFIILKESLAKVPIYGYGMKVFGYIFLKRKWHEDRETLVNGLKMLRSRDSYNLLLFPEGTLIDSQTHAKSKVFSETNNILFEGKPFNPEEVLIPRKRGFSVIYDILKDEIDGIIDITILFNPYEKYPQDKSSLWDVFITRKAIVDFIFTISFIKNSPEIAKEDFLYDIFSKKENLILKYKERKEEIKSLENIENIHDIWYGKKGNYKYGKVFVWSNVSQILLTGYCFLFGILVLRFIESFFNFEIVP</sequence>
<protein>
    <recommendedName>
        <fullName evidence="2">Phospholipid/glycerol acyltransferase domain-containing protein</fullName>
    </recommendedName>
</protein>